<dbReference type="SMART" id="SM00340">
    <property type="entry name" value="HALZ"/>
    <property type="match status" value="1"/>
</dbReference>
<accession>A0A5P1FR72</accession>
<evidence type="ECO:0000313" key="11">
    <source>
        <dbReference type="EMBL" id="ONK79211.1"/>
    </source>
</evidence>
<protein>
    <recommendedName>
        <fullName evidence="10">Homeobox domain-containing protein</fullName>
    </recommendedName>
</protein>
<dbReference type="AlphaFoldDB" id="A0A5P1FR72"/>
<dbReference type="GO" id="GO:0005634">
    <property type="term" value="C:nucleus"/>
    <property type="evidence" value="ECO:0007669"/>
    <property type="project" value="UniProtKB-SubCell"/>
</dbReference>
<feature type="domain" description="Homeobox" evidence="10">
    <location>
        <begin position="52"/>
        <end position="81"/>
    </location>
</feature>
<dbReference type="PROSITE" id="PS00027">
    <property type="entry name" value="HOMEOBOX_1"/>
    <property type="match status" value="1"/>
</dbReference>
<keyword evidence="5 8" id="KW-0371">Homeobox</keyword>
<dbReference type="InterPro" id="IPR017970">
    <property type="entry name" value="Homeobox_CS"/>
</dbReference>
<evidence type="ECO:0000256" key="2">
    <source>
        <dbReference type="ARBA" id="ARBA00006074"/>
    </source>
</evidence>
<evidence type="ECO:0000313" key="12">
    <source>
        <dbReference type="Proteomes" id="UP000243459"/>
    </source>
</evidence>
<evidence type="ECO:0000259" key="10">
    <source>
        <dbReference type="PROSITE" id="PS50071"/>
    </source>
</evidence>
<evidence type="ECO:0000256" key="8">
    <source>
        <dbReference type="PROSITE-ProRule" id="PRU00108"/>
    </source>
</evidence>
<dbReference type="InterPro" id="IPR001356">
    <property type="entry name" value="HD"/>
</dbReference>
<comment type="similarity">
    <text evidence="2">Belongs to the HD-ZIP homeobox family. Class II subfamily.</text>
</comment>
<dbReference type="EMBL" id="CM007381">
    <property type="protein sequence ID" value="ONK79211.1"/>
    <property type="molecule type" value="Genomic_DNA"/>
</dbReference>
<dbReference type="CDD" id="cd00086">
    <property type="entry name" value="homeodomain"/>
    <property type="match status" value="1"/>
</dbReference>
<evidence type="ECO:0000256" key="9">
    <source>
        <dbReference type="RuleBase" id="RU000682"/>
    </source>
</evidence>
<feature type="DNA-binding region" description="Homeobox" evidence="8">
    <location>
        <begin position="54"/>
        <end position="82"/>
    </location>
</feature>
<dbReference type="GO" id="GO:0043565">
    <property type="term" value="F:sequence-specific DNA binding"/>
    <property type="evidence" value="ECO:0007669"/>
    <property type="project" value="InterPro"/>
</dbReference>
<dbReference type="PANTHER" id="PTHR45714:SF8">
    <property type="entry name" value="HOMEOBOX-LEUCINE ZIPPER PROTEIN ATHB-17"/>
    <property type="match status" value="1"/>
</dbReference>
<evidence type="ECO:0000256" key="7">
    <source>
        <dbReference type="ARBA" id="ARBA00023242"/>
    </source>
</evidence>
<dbReference type="SUPFAM" id="SSF46689">
    <property type="entry name" value="Homeodomain-like"/>
    <property type="match status" value="1"/>
</dbReference>
<dbReference type="PROSITE" id="PS50071">
    <property type="entry name" value="HOMEOBOX_2"/>
    <property type="match status" value="1"/>
</dbReference>
<evidence type="ECO:0000256" key="1">
    <source>
        <dbReference type="ARBA" id="ARBA00004123"/>
    </source>
</evidence>
<organism evidence="11 12">
    <name type="scientific">Asparagus officinalis</name>
    <name type="common">Garden asparagus</name>
    <dbReference type="NCBI Taxonomy" id="4686"/>
    <lineage>
        <taxon>Eukaryota</taxon>
        <taxon>Viridiplantae</taxon>
        <taxon>Streptophyta</taxon>
        <taxon>Embryophyta</taxon>
        <taxon>Tracheophyta</taxon>
        <taxon>Spermatophyta</taxon>
        <taxon>Magnoliopsida</taxon>
        <taxon>Liliopsida</taxon>
        <taxon>Asparagales</taxon>
        <taxon>Asparagaceae</taxon>
        <taxon>Asparagoideae</taxon>
        <taxon>Asparagus</taxon>
    </lineage>
</organism>
<comment type="subcellular location">
    <subcellularLocation>
        <location evidence="1 8 9">Nucleus</location>
    </subcellularLocation>
</comment>
<evidence type="ECO:0000256" key="4">
    <source>
        <dbReference type="ARBA" id="ARBA00023125"/>
    </source>
</evidence>
<dbReference type="Pfam" id="PF02183">
    <property type="entry name" value="HALZ"/>
    <property type="match status" value="1"/>
</dbReference>
<keyword evidence="6" id="KW-0804">Transcription</keyword>
<dbReference type="PANTHER" id="PTHR45714">
    <property type="entry name" value="HOMEOBOX-LEUCINE ZIPPER PROTEIN HAT14"/>
    <property type="match status" value="1"/>
</dbReference>
<dbReference type="Gramene" id="ONK79211">
    <property type="protein sequence ID" value="ONK79211"/>
    <property type="gene ID" value="A4U43_C01F4050"/>
</dbReference>
<keyword evidence="12" id="KW-1185">Reference proteome</keyword>
<proteinExistence type="inferred from homology"/>
<evidence type="ECO:0000256" key="5">
    <source>
        <dbReference type="ARBA" id="ARBA00023155"/>
    </source>
</evidence>
<dbReference type="SMART" id="SM00389">
    <property type="entry name" value="HOX"/>
    <property type="match status" value="1"/>
</dbReference>
<dbReference type="Gene3D" id="1.10.10.60">
    <property type="entry name" value="Homeodomain-like"/>
    <property type="match status" value="1"/>
</dbReference>
<gene>
    <name evidence="11" type="ORF">A4U43_C01F4050</name>
</gene>
<reference evidence="12" key="1">
    <citation type="journal article" date="2017" name="Nat. Commun.">
        <title>The asparagus genome sheds light on the origin and evolution of a young Y chromosome.</title>
        <authorList>
            <person name="Harkess A."/>
            <person name="Zhou J."/>
            <person name="Xu C."/>
            <person name="Bowers J.E."/>
            <person name="Van der Hulst R."/>
            <person name="Ayyampalayam S."/>
            <person name="Mercati F."/>
            <person name="Riccardi P."/>
            <person name="McKain M.R."/>
            <person name="Kakrana A."/>
            <person name="Tang H."/>
            <person name="Ray J."/>
            <person name="Groenendijk J."/>
            <person name="Arikit S."/>
            <person name="Mathioni S.M."/>
            <person name="Nakano M."/>
            <person name="Shan H."/>
            <person name="Telgmann-Rauber A."/>
            <person name="Kanno A."/>
            <person name="Yue Z."/>
            <person name="Chen H."/>
            <person name="Li W."/>
            <person name="Chen Y."/>
            <person name="Xu X."/>
            <person name="Zhang Y."/>
            <person name="Luo S."/>
            <person name="Chen H."/>
            <person name="Gao J."/>
            <person name="Mao Z."/>
            <person name="Pires J.C."/>
            <person name="Luo M."/>
            <person name="Kudrna D."/>
            <person name="Wing R.A."/>
            <person name="Meyers B.C."/>
            <person name="Yi K."/>
            <person name="Kong H."/>
            <person name="Lavrijsen P."/>
            <person name="Sunseri F."/>
            <person name="Falavigna A."/>
            <person name="Ye Y."/>
            <person name="Leebens-Mack J.H."/>
            <person name="Chen G."/>
        </authorList>
    </citation>
    <scope>NUCLEOTIDE SEQUENCE [LARGE SCALE GENOMIC DNA]</scope>
    <source>
        <strain evidence="12">cv. DH0086</strain>
    </source>
</reference>
<evidence type="ECO:0000256" key="3">
    <source>
        <dbReference type="ARBA" id="ARBA00023015"/>
    </source>
</evidence>
<keyword evidence="4 8" id="KW-0238">DNA-binding</keyword>
<keyword evidence="7 8" id="KW-0539">Nucleus</keyword>
<sequence length="170" mass="19081">MGGFGISPLGLELTMAVPGSMSSSSVSEGVGYNITRDLDINLPASEEMVETQKEALASRLRLKPRQVEVWFQNRRARTKLKQTEMECEYLKRCFGSLSQENKRLQREVEELRAMRVTPPTILSPQTRLPIPASALTMCPRCQRVTTAAPSAQNRRDGRRPLARGYIVVEC</sequence>
<dbReference type="InterPro" id="IPR009057">
    <property type="entry name" value="Homeodomain-like_sf"/>
</dbReference>
<evidence type="ECO:0000256" key="6">
    <source>
        <dbReference type="ARBA" id="ARBA00023163"/>
    </source>
</evidence>
<dbReference type="InterPro" id="IPR003106">
    <property type="entry name" value="Leu_zip_homeo"/>
</dbReference>
<dbReference type="GO" id="GO:0000981">
    <property type="term" value="F:DNA-binding transcription factor activity, RNA polymerase II-specific"/>
    <property type="evidence" value="ECO:0007669"/>
    <property type="project" value="InterPro"/>
</dbReference>
<dbReference type="Proteomes" id="UP000243459">
    <property type="component" value="Chromosome 1"/>
</dbReference>
<keyword evidence="3" id="KW-0805">Transcription regulation</keyword>
<name>A0A5P1FR72_ASPOF</name>
<dbReference type="Pfam" id="PF00046">
    <property type="entry name" value="Homeodomain"/>
    <property type="match status" value="1"/>
</dbReference>
<dbReference type="InterPro" id="IPR050762">
    <property type="entry name" value="HD-ZIP_Homeobox_LZ_Class_II"/>
</dbReference>